<dbReference type="InterPro" id="IPR052042">
    <property type="entry name" value="Tail_sheath_structural"/>
</dbReference>
<protein>
    <recommendedName>
        <fullName evidence="3">Tail sheath protein C-terminal domain-containing protein</fullName>
    </recommendedName>
</protein>
<dbReference type="PANTHER" id="PTHR35861:SF1">
    <property type="entry name" value="PHAGE TAIL SHEATH PROTEIN"/>
    <property type="match status" value="1"/>
</dbReference>
<dbReference type="Gene3D" id="3.40.50.11780">
    <property type="match status" value="2"/>
</dbReference>
<proteinExistence type="predicted"/>
<dbReference type="Proteomes" id="UP000613974">
    <property type="component" value="Unassembled WGS sequence"/>
</dbReference>
<reference evidence="2" key="1">
    <citation type="submission" date="2023-07" db="EMBL/GenBank/DDBJ databases">
        <title>Whole genome shotgun sequence of Streptomyces nojiriensis NBRC 13794.</title>
        <authorList>
            <person name="Komaki H."/>
            <person name="Tamura T."/>
        </authorList>
    </citation>
    <scope>NUCLEOTIDE SEQUENCE [LARGE SCALE GENOMIC DNA]</scope>
    <source>
        <strain evidence="2">NBRC 13794</strain>
    </source>
</reference>
<sequence>MTPAGLRLGAPGVYRVGRRPPPAFQPLRLDIAGFAGVAPRGPVDTPVAVDRWSDYVLRFGGFEGPGLLPYAVRAFFAQGGARAHVLRVAPLPRAPHAAALAACALHRIRLARADVPAAASGSGRPYDVHLRARDEGSWGGRLSVRWDFTGAGHFTATAHGRELTLPEGLTPPDGSLLRLQAPGLGPAGGFFSLLEQAVRQDTPGLRRRIAVLDRQPGPGTRSVDVDAELVTATVTITDTDPAYPRQERFAGLGLNRAHPRFAADVLAAESLFTTPDGEWPEALLPPDAFLASVESAVVRGRGGEDRYAGIDADSFHGTTPVELLPIGGGESTEDPGREEVGMDRLALVPEVALLSVPDLLWFHSEAPETTTETPSRPGSPVFVPCPPRPEPMTVTVPRQQALLLDSGTQLPEIVRRQQRLAALAERQRRFVALLDVPPGLPVRAVARWRAGFDSSYTAAYHPWLGVVAPDAPQRRAVSVPPSAFAAGIIAERERRLGLHWGPANALAAEAVTSAERIGEADHDELHLLDIDVFRGERDGFRLASARTLSHDPDYRQLGVRRLMTMLRLVLDRQAQPLAFEPHSARLRSELSGSIVELLRGLYRAGALAGESEDEAFFVTCDERLNPGRSLGLGRLVAEVGVAPARPLEYLVLRIAQDADGAVTVV</sequence>
<accession>A0ABQ3SR16</accession>
<gene>
    <name evidence="1" type="ORF">Snoj_43000</name>
</gene>
<evidence type="ECO:0008006" key="3">
    <source>
        <dbReference type="Google" id="ProtNLM"/>
    </source>
</evidence>
<dbReference type="EMBL" id="BNEC01000005">
    <property type="protein sequence ID" value="GHI70382.1"/>
    <property type="molecule type" value="Genomic_DNA"/>
</dbReference>
<comment type="caution">
    <text evidence="1">The sequence shown here is derived from an EMBL/GenBank/DDBJ whole genome shotgun (WGS) entry which is preliminary data.</text>
</comment>
<keyword evidence="2" id="KW-1185">Reference proteome</keyword>
<dbReference type="PANTHER" id="PTHR35861">
    <property type="match status" value="1"/>
</dbReference>
<name>A0ABQ3SR16_9ACTN</name>
<organism evidence="1 2">
    <name type="scientific">Streptomyces nojiriensis</name>
    <dbReference type="NCBI Taxonomy" id="66374"/>
    <lineage>
        <taxon>Bacteria</taxon>
        <taxon>Bacillati</taxon>
        <taxon>Actinomycetota</taxon>
        <taxon>Actinomycetes</taxon>
        <taxon>Kitasatosporales</taxon>
        <taxon>Streptomycetaceae</taxon>
        <taxon>Streptomyces</taxon>
    </lineage>
</organism>
<evidence type="ECO:0000313" key="1">
    <source>
        <dbReference type="EMBL" id="GHI70382.1"/>
    </source>
</evidence>
<dbReference type="GeneID" id="95588609"/>
<dbReference type="RefSeq" id="WP_189734459.1">
    <property type="nucleotide sequence ID" value="NZ_BMRL01000002.1"/>
</dbReference>
<evidence type="ECO:0000313" key="2">
    <source>
        <dbReference type="Proteomes" id="UP000613974"/>
    </source>
</evidence>